<keyword evidence="2" id="KW-1185">Reference proteome</keyword>
<dbReference type="RefSeq" id="WP_345419744.1">
    <property type="nucleotide sequence ID" value="NZ_BAABGT010000048.1"/>
</dbReference>
<protein>
    <recommendedName>
        <fullName evidence="3">DNA-binding protein</fullName>
    </recommendedName>
</protein>
<name>A0ABP8RV39_9PSEU</name>
<dbReference type="EMBL" id="BAABGT010000048">
    <property type="protein sequence ID" value="GAA4549251.1"/>
    <property type="molecule type" value="Genomic_DNA"/>
</dbReference>
<gene>
    <name evidence="1" type="ORF">GCM10023175_36990</name>
</gene>
<evidence type="ECO:0008006" key="3">
    <source>
        <dbReference type="Google" id="ProtNLM"/>
    </source>
</evidence>
<dbReference type="Proteomes" id="UP001501598">
    <property type="component" value="Unassembled WGS sequence"/>
</dbReference>
<comment type="caution">
    <text evidence="1">The sequence shown here is derived from an EMBL/GenBank/DDBJ whole genome shotgun (WGS) entry which is preliminary data.</text>
</comment>
<evidence type="ECO:0000313" key="1">
    <source>
        <dbReference type="EMBL" id="GAA4549251.1"/>
    </source>
</evidence>
<organism evidence="1 2">
    <name type="scientific">Pseudonocardia xishanensis</name>
    <dbReference type="NCBI Taxonomy" id="630995"/>
    <lineage>
        <taxon>Bacteria</taxon>
        <taxon>Bacillati</taxon>
        <taxon>Actinomycetota</taxon>
        <taxon>Actinomycetes</taxon>
        <taxon>Pseudonocardiales</taxon>
        <taxon>Pseudonocardiaceae</taxon>
        <taxon>Pseudonocardia</taxon>
    </lineage>
</organism>
<sequence>MDTSIVPLGENALRAILEHVVELGDAAETGYLEVKSTIDLTQTSDLIKIAKFLLGTANRPVETASAHFQGHSVLILGAARGVAPGVSRDVEPHQIANRLSPYLGPSFPSYEFGRVPVGPDRDVLFVVGAPPQIGQGPFPCHKSFHGQKGQDSVTDGAIYVRAHSETRPARAGEVNSLVERALARRARPTLDLAFEAGPVHRVEGLDSIFSDLYDREEKEFTEAGLTAGHRAERLATWRAERTMKMATGQRHLLGVALSGFRISVTSRGRFLSRPELRLTFHGCTAVDHLELDDFNLESAIAPVIVHPGPVWTSGFAGHDFVPANYPVEWTSDDDGVRVTLTPESLRPDVPWVTDADDFCVVAADHSDDVRVSWTLTEEGSDTSSSGGFAIPVAPLKQGRDLFSAALQHLRGGD</sequence>
<reference evidence="2" key="1">
    <citation type="journal article" date="2019" name="Int. J. Syst. Evol. Microbiol.">
        <title>The Global Catalogue of Microorganisms (GCM) 10K type strain sequencing project: providing services to taxonomists for standard genome sequencing and annotation.</title>
        <authorList>
            <consortium name="The Broad Institute Genomics Platform"/>
            <consortium name="The Broad Institute Genome Sequencing Center for Infectious Disease"/>
            <person name="Wu L."/>
            <person name="Ma J."/>
        </authorList>
    </citation>
    <scope>NUCLEOTIDE SEQUENCE [LARGE SCALE GENOMIC DNA]</scope>
    <source>
        <strain evidence="2">JCM 17906</strain>
    </source>
</reference>
<proteinExistence type="predicted"/>
<evidence type="ECO:0000313" key="2">
    <source>
        <dbReference type="Proteomes" id="UP001501598"/>
    </source>
</evidence>
<accession>A0ABP8RV39</accession>